<proteinExistence type="predicted"/>
<dbReference type="AlphaFoldDB" id="L9KHN8"/>
<gene>
    <name evidence="2" type="ORF">TREES_T100013335</name>
</gene>
<sequence>MAERRRHKKRIQEVGEPSKEEKAVAKLLSKAAAGSGEATRACAPGRKAVGSSESVANPRKALQQGGPWPATRAGTQVARNNAASTAGLRLPAYSAPLAEPSGSARTAPAGLTAGYPLGPPSCYRSSSDGPLYSDCLGLGAVTGKQPPKFNSVDQRQPIGCAGFGHVIVAGRYSRGSLVSMVFAAR</sequence>
<dbReference type="EMBL" id="KB320835">
    <property type="protein sequence ID" value="ELW62198.1"/>
    <property type="molecule type" value="Genomic_DNA"/>
</dbReference>
<dbReference type="STRING" id="246437.L9KHN8"/>
<dbReference type="Proteomes" id="UP000011518">
    <property type="component" value="Unassembled WGS sequence"/>
</dbReference>
<feature type="compositionally biased region" description="Basic residues" evidence="1">
    <location>
        <begin position="1"/>
        <end position="10"/>
    </location>
</feature>
<evidence type="ECO:0000256" key="1">
    <source>
        <dbReference type="SAM" id="MobiDB-lite"/>
    </source>
</evidence>
<reference evidence="3" key="2">
    <citation type="journal article" date="2013" name="Nat. Commun.">
        <title>Genome of the Chinese tree shrew.</title>
        <authorList>
            <person name="Fan Y."/>
            <person name="Huang Z.Y."/>
            <person name="Cao C.C."/>
            <person name="Chen C.S."/>
            <person name="Chen Y.X."/>
            <person name="Fan D.D."/>
            <person name="He J."/>
            <person name="Hou H.L."/>
            <person name="Hu L."/>
            <person name="Hu X.T."/>
            <person name="Jiang X.T."/>
            <person name="Lai R."/>
            <person name="Lang Y.S."/>
            <person name="Liang B."/>
            <person name="Liao S.G."/>
            <person name="Mu D."/>
            <person name="Ma Y.Y."/>
            <person name="Niu Y.Y."/>
            <person name="Sun X.Q."/>
            <person name="Xia J.Q."/>
            <person name="Xiao J."/>
            <person name="Xiong Z.Q."/>
            <person name="Xu L."/>
            <person name="Yang L."/>
            <person name="Zhang Y."/>
            <person name="Zhao W."/>
            <person name="Zhao X.D."/>
            <person name="Zheng Y.T."/>
            <person name="Zhou J.M."/>
            <person name="Zhu Y.B."/>
            <person name="Zhang G.J."/>
            <person name="Wang J."/>
            <person name="Yao Y.G."/>
        </authorList>
    </citation>
    <scope>NUCLEOTIDE SEQUENCE [LARGE SCALE GENOMIC DNA]</scope>
</reference>
<organism evidence="2 3">
    <name type="scientific">Tupaia chinensis</name>
    <name type="common">Chinese tree shrew</name>
    <name type="synonym">Tupaia belangeri chinensis</name>
    <dbReference type="NCBI Taxonomy" id="246437"/>
    <lineage>
        <taxon>Eukaryota</taxon>
        <taxon>Metazoa</taxon>
        <taxon>Chordata</taxon>
        <taxon>Craniata</taxon>
        <taxon>Vertebrata</taxon>
        <taxon>Euteleostomi</taxon>
        <taxon>Mammalia</taxon>
        <taxon>Eutheria</taxon>
        <taxon>Euarchontoglires</taxon>
        <taxon>Scandentia</taxon>
        <taxon>Tupaiidae</taxon>
        <taxon>Tupaia</taxon>
    </lineage>
</organism>
<reference evidence="3" key="1">
    <citation type="submission" date="2012-07" db="EMBL/GenBank/DDBJ databases">
        <title>Genome of the Chinese tree shrew, a rising model animal genetically related to primates.</title>
        <authorList>
            <person name="Zhang G."/>
            <person name="Fan Y."/>
            <person name="Yao Y."/>
            <person name="Huang Z."/>
        </authorList>
    </citation>
    <scope>NUCLEOTIDE SEQUENCE [LARGE SCALE GENOMIC DNA]</scope>
</reference>
<accession>L9KHN8</accession>
<feature type="region of interest" description="Disordered" evidence="1">
    <location>
        <begin position="1"/>
        <end position="22"/>
    </location>
</feature>
<protein>
    <submittedName>
        <fullName evidence="2">Translocation protein SEC62</fullName>
    </submittedName>
</protein>
<evidence type="ECO:0000313" key="2">
    <source>
        <dbReference type="EMBL" id="ELW62198.1"/>
    </source>
</evidence>
<evidence type="ECO:0000313" key="3">
    <source>
        <dbReference type="Proteomes" id="UP000011518"/>
    </source>
</evidence>
<keyword evidence="3" id="KW-1185">Reference proteome</keyword>
<dbReference type="InParanoid" id="L9KHN8"/>
<name>L9KHN8_TUPCH</name>
<feature type="region of interest" description="Disordered" evidence="1">
    <location>
        <begin position="44"/>
        <end position="73"/>
    </location>
</feature>
<feature type="compositionally biased region" description="Basic and acidic residues" evidence="1">
    <location>
        <begin position="11"/>
        <end position="22"/>
    </location>
</feature>